<evidence type="ECO:0000313" key="15">
    <source>
        <dbReference type="EMBL" id="EMF16973.1"/>
    </source>
</evidence>
<evidence type="ECO:0000313" key="16">
    <source>
        <dbReference type="Proteomes" id="UP000016931"/>
    </source>
</evidence>
<feature type="domain" description="AAA+ ATPase" evidence="13">
    <location>
        <begin position="215"/>
        <end position="527"/>
    </location>
</feature>
<reference evidence="15 16" key="1">
    <citation type="journal article" date="2012" name="PLoS Pathog.">
        <title>Diverse lifestyles and strategies of plant pathogenesis encoded in the genomes of eighteen Dothideomycetes fungi.</title>
        <authorList>
            <person name="Ohm R.A."/>
            <person name="Feau N."/>
            <person name="Henrissat B."/>
            <person name="Schoch C.L."/>
            <person name="Horwitz B.A."/>
            <person name="Barry K.W."/>
            <person name="Condon B.J."/>
            <person name="Copeland A.C."/>
            <person name="Dhillon B."/>
            <person name="Glaser F."/>
            <person name="Hesse C.N."/>
            <person name="Kosti I."/>
            <person name="LaButti K."/>
            <person name="Lindquist E.A."/>
            <person name="Lucas S."/>
            <person name="Salamov A.A."/>
            <person name="Bradshaw R.E."/>
            <person name="Ciuffetti L."/>
            <person name="Hamelin R.C."/>
            <person name="Kema G.H.J."/>
            <person name="Lawrence C."/>
            <person name="Scott J.A."/>
            <person name="Spatafora J.W."/>
            <person name="Turgeon B.G."/>
            <person name="de Wit P.J.G.M."/>
            <person name="Zhong S."/>
            <person name="Goodwin S.B."/>
            <person name="Grigoriev I.V."/>
        </authorList>
    </citation>
    <scope>NUCLEOTIDE SEQUENCE [LARGE SCALE GENOMIC DNA]</scope>
    <source>
        <strain evidence="15 16">SO2202</strain>
    </source>
</reference>
<keyword evidence="6" id="KW-0547">Nucleotide-binding</keyword>
<feature type="domain" description="Helicase ATP-binding" evidence="14">
    <location>
        <begin position="197"/>
        <end position="447"/>
    </location>
</feature>
<dbReference type="SMART" id="SM00382">
    <property type="entry name" value="AAA"/>
    <property type="match status" value="1"/>
</dbReference>
<dbReference type="CDD" id="cd18808">
    <property type="entry name" value="SF1_C_Upf1"/>
    <property type="match status" value="1"/>
</dbReference>
<dbReference type="GO" id="GO:0005634">
    <property type="term" value="C:nucleus"/>
    <property type="evidence" value="ECO:0007669"/>
    <property type="project" value="UniProtKB-SubCell"/>
</dbReference>
<evidence type="ECO:0000256" key="4">
    <source>
        <dbReference type="ARBA" id="ARBA00012551"/>
    </source>
</evidence>
<keyword evidence="8" id="KW-0347">Helicase</keyword>
<evidence type="ECO:0000259" key="14">
    <source>
        <dbReference type="SMART" id="SM00487"/>
    </source>
</evidence>
<keyword evidence="16" id="KW-1185">Reference proteome</keyword>
<dbReference type="STRING" id="692275.N1QM65"/>
<evidence type="ECO:0000256" key="9">
    <source>
        <dbReference type="ARBA" id="ARBA00022840"/>
    </source>
</evidence>
<feature type="compositionally biased region" description="Basic and acidic residues" evidence="12">
    <location>
        <begin position="98"/>
        <end position="113"/>
    </location>
</feature>
<dbReference type="Gene3D" id="3.40.50.300">
    <property type="entry name" value="P-loop containing nucleotide triphosphate hydrolases"/>
    <property type="match status" value="2"/>
</dbReference>
<dbReference type="GO" id="GO:0003723">
    <property type="term" value="F:RNA binding"/>
    <property type="evidence" value="ECO:0007669"/>
    <property type="project" value="InterPro"/>
</dbReference>
<dbReference type="Pfam" id="PF21138">
    <property type="entry name" value="SMUBP-2_HCS1_1B"/>
    <property type="match status" value="1"/>
</dbReference>
<dbReference type="Pfam" id="PF13086">
    <property type="entry name" value="AAA_11"/>
    <property type="match status" value="1"/>
</dbReference>
<protein>
    <recommendedName>
        <fullName evidence="4">DNA helicase</fullName>
        <ecNumber evidence="4">3.6.4.12</ecNumber>
    </recommendedName>
</protein>
<dbReference type="CDD" id="cd18044">
    <property type="entry name" value="DEXXQc_SMUBP2"/>
    <property type="match status" value="1"/>
</dbReference>
<dbReference type="EC" id="3.6.4.12" evidence="4"/>
<dbReference type="InterPro" id="IPR041679">
    <property type="entry name" value="DNA2/NAM7-like_C"/>
</dbReference>
<dbReference type="GO" id="GO:0016787">
    <property type="term" value="F:hydrolase activity"/>
    <property type="evidence" value="ECO:0007669"/>
    <property type="project" value="UniProtKB-KW"/>
</dbReference>
<dbReference type="Proteomes" id="UP000016931">
    <property type="component" value="Unassembled WGS sequence"/>
</dbReference>
<dbReference type="OMA" id="TIIHGPP"/>
<comment type="catalytic activity">
    <reaction evidence="11">
        <text>ATP + H2O = ADP + phosphate + H(+)</text>
        <dbReference type="Rhea" id="RHEA:13065"/>
        <dbReference type="ChEBI" id="CHEBI:15377"/>
        <dbReference type="ChEBI" id="CHEBI:15378"/>
        <dbReference type="ChEBI" id="CHEBI:30616"/>
        <dbReference type="ChEBI" id="CHEBI:43474"/>
        <dbReference type="ChEBI" id="CHEBI:456216"/>
        <dbReference type="EC" id="3.6.4.12"/>
    </reaction>
    <physiologicalReaction direction="left-to-right" evidence="11">
        <dbReference type="Rhea" id="RHEA:13066"/>
    </physiologicalReaction>
</comment>
<keyword evidence="9" id="KW-0067">ATP-binding</keyword>
<evidence type="ECO:0000256" key="1">
    <source>
        <dbReference type="ARBA" id="ARBA00004123"/>
    </source>
</evidence>
<dbReference type="InterPro" id="IPR050534">
    <property type="entry name" value="Coronavir_polyprotein_1ab"/>
</dbReference>
<evidence type="ECO:0000256" key="3">
    <source>
        <dbReference type="ARBA" id="ARBA00007913"/>
    </source>
</evidence>
<dbReference type="GO" id="GO:0005524">
    <property type="term" value="F:ATP binding"/>
    <property type="evidence" value="ECO:0007669"/>
    <property type="project" value="UniProtKB-KW"/>
</dbReference>
<keyword evidence="5" id="KW-0963">Cytoplasm</keyword>
<dbReference type="AlphaFoldDB" id="N1QM65"/>
<name>N1QM65_SPHMS</name>
<dbReference type="Gene3D" id="2.40.30.270">
    <property type="match status" value="1"/>
</dbReference>
<dbReference type="InterPro" id="IPR027417">
    <property type="entry name" value="P-loop_NTPase"/>
</dbReference>
<dbReference type="InterPro" id="IPR048761">
    <property type="entry name" value="SMUBP-2_HCS1_1B"/>
</dbReference>
<dbReference type="SMART" id="SM00487">
    <property type="entry name" value="DEXDc"/>
    <property type="match status" value="1"/>
</dbReference>
<dbReference type="HOGENOM" id="CLU_001666_8_2_1"/>
<dbReference type="InterPro" id="IPR003593">
    <property type="entry name" value="AAA+_ATPase"/>
</dbReference>
<dbReference type="GO" id="GO:0005737">
    <property type="term" value="C:cytoplasm"/>
    <property type="evidence" value="ECO:0007669"/>
    <property type="project" value="UniProtKB-SubCell"/>
</dbReference>
<gene>
    <name evidence="15" type="ORF">SEPMUDRAFT_56891</name>
</gene>
<dbReference type="InterPro" id="IPR041677">
    <property type="entry name" value="DNA2/NAM7_AAA_11"/>
</dbReference>
<dbReference type="GO" id="GO:0043139">
    <property type="term" value="F:5'-3' DNA helicase activity"/>
    <property type="evidence" value="ECO:0007669"/>
    <property type="project" value="TreeGrafter"/>
</dbReference>
<dbReference type="InterPro" id="IPR014001">
    <property type="entry name" value="Helicase_ATP-bd"/>
</dbReference>
<evidence type="ECO:0000256" key="11">
    <source>
        <dbReference type="ARBA" id="ARBA00048432"/>
    </source>
</evidence>
<sequence length="705" mass="77416">MADVDVSAFASAQLSLLDDELQAELAETQLLTSTLAPAKLQRAGLAVLNLTVSSQRTGFGGKTLLELGIDPAVATDGDALPEHGLRVGDICAVSEQPKGAEKKKEREGMEQRGAEGVVTRTSKTAITIALNKEDADVPSYGKLWLVKLANDVTWRRLNQTMVRLMQSTEHSPLTRVLFGQAPTPVSASALKEDLRWHHSTLNASQQDAVRYALASREIALIHGPPGTGKTLTVIELILQLLDQKQRVLVCGPSNISVDNIVERLASRKVSMVRLGHPARLLPAVLAHSMEVISRTSDAAAIVADIRSEMDTKQASIRKTKSGRERKLIYGEMKELRKEYRDREGRVVSEILRGCDVVLSTLHGAGSHQLKNEKFDVVIVDEASQALEAQCWIPILGVRPSKLVLAGDHLQLPPTIKSLNSVKKGTEPRNKDVGRVEKDIAGLSLEEQKAGASAKKKASKDAITLEITLFDRLLKLHGDDIKRMLTTQYRMHEAIMNFPSEAMYGGHLAAAEAVRTRLLKDLPYEVNEVENTTEPLVFYDTQGGDFVEKTEDEDNAKGKSSVLAESKVNEAEALIVRDHVSSLVTAGVKAEDIAVITPYNGQLAMLSSMLKERFPGLELGSIDGFQGREKEAVVVSLVRSNPEHEVGFLSEKRRLNVAMTRPKRQLCVIGDSETISRGSQYLKAWMSHLEEHADLRYPDLSDLSQR</sequence>
<dbReference type="Pfam" id="PF13087">
    <property type="entry name" value="AAA_12"/>
    <property type="match status" value="1"/>
</dbReference>
<evidence type="ECO:0000259" key="13">
    <source>
        <dbReference type="SMART" id="SM00382"/>
    </source>
</evidence>
<dbReference type="EMBL" id="KB456260">
    <property type="protein sequence ID" value="EMF16973.1"/>
    <property type="molecule type" value="Genomic_DNA"/>
</dbReference>
<dbReference type="PANTHER" id="PTHR43788:SF8">
    <property type="entry name" value="DNA-BINDING PROTEIN SMUBP-2"/>
    <property type="match status" value="1"/>
</dbReference>
<dbReference type="eggNOG" id="KOG1803">
    <property type="taxonomic scope" value="Eukaryota"/>
</dbReference>
<evidence type="ECO:0000256" key="12">
    <source>
        <dbReference type="SAM" id="MobiDB-lite"/>
    </source>
</evidence>
<organism evidence="15 16">
    <name type="scientific">Sphaerulina musiva (strain SO2202)</name>
    <name type="common">Poplar stem canker fungus</name>
    <name type="synonym">Septoria musiva</name>
    <dbReference type="NCBI Taxonomy" id="692275"/>
    <lineage>
        <taxon>Eukaryota</taxon>
        <taxon>Fungi</taxon>
        <taxon>Dikarya</taxon>
        <taxon>Ascomycota</taxon>
        <taxon>Pezizomycotina</taxon>
        <taxon>Dothideomycetes</taxon>
        <taxon>Dothideomycetidae</taxon>
        <taxon>Mycosphaerellales</taxon>
        <taxon>Mycosphaerellaceae</taxon>
        <taxon>Sphaerulina</taxon>
    </lineage>
</organism>
<evidence type="ECO:0000256" key="7">
    <source>
        <dbReference type="ARBA" id="ARBA00022801"/>
    </source>
</evidence>
<comment type="similarity">
    <text evidence="3">Belongs to the DNA2/NAM7 helicase family.</text>
</comment>
<keyword evidence="7 15" id="KW-0378">Hydrolase</keyword>
<dbReference type="RefSeq" id="XP_016765094.1">
    <property type="nucleotide sequence ID" value="XM_016909416.1"/>
</dbReference>
<dbReference type="OrthoDB" id="6513042at2759"/>
<dbReference type="PANTHER" id="PTHR43788">
    <property type="entry name" value="DNA2/NAM7 HELICASE FAMILY MEMBER"/>
    <property type="match status" value="1"/>
</dbReference>
<evidence type="ECO:0000256" key="5">
    <source>
        <dbReference type="ARBA" id="ARBA00022490"/>
    </source>
</evidence>
<keyword evidence="10" id="KW-0539">Nucleus</keyword>
<comment type="subcellular location">
    <subcellularLocation>
        <location evidence="2">Cytoplasm</location>
    </subcellularLocation>
    <subcellularLocation>
        <location evidence="1">Nucleus</location>
    </subcellularLocation>
</comment>
<dbReference type="GO" id="GO:0005694">
    <property type="term" value="C:chromosome"/>
    <property type="evidence" value="ECO:0007669"/>
    <property type="project" value="UniProtKB-ARBA"/>
</dbReference>
<dbReference type="FunFam" id="3.40.50.300:FF:000326">
    <property type="entry name" value="P-loop containing nucleoside triphosphate hydrolase"/>
    <property type="match status" value="1"/>
</dbReference>
<accession>N1QM65</accession>
<dbReference type="InterPro" id="IPR047187">
    <property type="entry name" value="SF1_C_Upf1"/>
</dbReference>
<feature type="region of interest" description="Disordered" evidence="12">
    <location>
        <begin position="96"/>
        <end position="117"/>
    </location>
</feature>
<dbReference type="SUPFAM" id="SSF52540">
    <property type="entry name" value="P-loop containing nucleoside triphosphate hydrolases"/>
    <property type="match status" value="1"/>
</dbReference>
<proteinExistence type="inferred from homology"/>
<dbReference type="GeneID" id="27906553"/>
<evidence type="ECO:0000256" key="2">
    <source>
        <dbReference type="ARBA" id="ARBA00004496"/>
    </source>
</evidence>
<evidence type="ECO:0000256" key="6">
    <source>
        <dbReference type="ARBA" id="ARBA00022741"/>
    </source>
</evidence>
<evidence type="ECO:0000256" key="8">
    <source>
        <dbReference type="ARBA" id="ARBA00022806"/>
    </source>
</evidence>
<evidence type="ECO:0000256" key="10">
    <source>
        <dbReference type="ARBA" id="ARBA00023242"/>
    </source>
</evidence>